<comment type="subcellular location">
    <subcellularLocation>
        <location evidence="6">Cytoplasm</location>
    </subcellularLocation>
</comment>
<dbReference type="InterPro" id="IPR027417">
    <property type="entry name" value="P-loop_NTPase"/>
</dbReference>
<reference evidence="7 8" key="1">
    <citation type="journal article" date="2016" name="Nat. Commun.">
        <title>Thousands of microbial genomes shed light on interconnected biogeochemical processes in an aquifer system.</title>
        <authorList>
            <person name="Anantharaman K."/>
            <person name="Brown C.T."/>
            <person name="Hug L.A."/>
            <person name="Sharon I."/>
            <person name="Castelle C.J."/>
            <person name="Probst A.J."/>
            <person name="Thomas B.C."/>
            <person name="Singh A."/>
            <person name="Wilkins M.J."/>
            <person name="Karaoz U."/>
            <person name="Brodie E.L."/>
            <person name="Williams K.H."/>
            <person name="Hubbard S.S."/>
            <person name="Banfield J.F."/>
        </authorList>
    </citation>
    <scope>NUCLEOTIDE SEQUENCE [LARGE SCALE GENOMIC DNA]</scope>
</reference>
<evidence type="ECO:0000256" key="4">
    <source>
        <dbReference type="ARBA" id="ARBA00022777"/>
    </source>
</evidence>
<evidence type="ECO:0000313" key="7">
    <source>
        <dbReference type="EMBL" id="OHA80572.1"/>
    </source>
</evidence>
<evidence type="ECO:0000313" key="8">
    <source>
        <dbReference type="Proteomes" id="UP000179118"/>
    </source>
</evidence>
<dbReference type="EC" id="2.7.4.3" evidence="6"/>
<evidence type="ECO:0000256" key="1">
    <source>
        <dbReference type="ARBA" id="ARBA00022679"/>
    </source>
</evidence>
<proteinExistence type="inferred from homology"/>
<gene>
    <name evidence="7" type="ORF">A3D51_00655</name>
</gene>
<dbReference type="Pfam" id="PF00406">
    <property type="entry name" value="ADK"/>
    <property type="match status" value="1"/>
</dbReference>
<dbReference type="SUPFAM" id="SSF52540">
    <property type="entry name" value="P-loop containing nucleoside triphosphate hydrolases"/>
    <property type="match status" value="1"/>
</dbReference>
<accession>A0A1G2S7M3</accession>
<dbReference type="PRINTS" id="PR00094">
    <property type="entry name" value="ADENYLTKNASE"/>
</dbReference>
<dbReference type="AlphaFoldDB" id="A0A1G2S7M3"/>
<comment type="subunit">
    <text evidence="6">Monomer.</text>
</comment>
<dbReference type="GO" id="GO:0004017">
    <property type="term" value="F:AMP kinase activity"/>
    <property type="evidence" value="ECO:0007669"/>
    <property type="project" value="UniProtKB-EC"/>
</dbReference>
<protein>
    <recommendedName>
        <fullName evidence="6">Adenylate kinase</fullName>
        <ecNumber evidence="6">2.7.4.3</ecNumber>
    </recommendedName>
</protein>
<sequence length="197" mass="22832">MNLQTVIFIGRSGAGKGMQSEHFQRYLGEHSPDLPVLYIETGDYFRKYIKETGDTWVRARKIIELGTRQPDFLAVWMWTTALVENFHGNQHLVFDGAPRALAEAKILDTALPFYDRINPVVVFLNVSQEWAEERLRGRGRADDIKPEVIARRFAFFTKDVVPVIDYYRNNPTYRFLEINGEQTPEEVFNDIKKGLGF</sequence>
<name>A0A1G2S7M3_9BACT</name>
<evidence type="ECO:0000256" key="5">
    <source>
        <dbReference type="RuleBase" id="RU003330"/>
    </source>
</evidence>
<dbReference type="InterPro" id="IPR000850">
    <property type="entry name" value="Adenylat/UMP-CMP_kin"/>
</dbReference>
<comment type="similarity">
    <text evidence="5">Belongs to the adenylate kinase family.</text>
</comment>
<evidence type="ECO:0000256" key="3">
    <source>
        <dbReference type="ARBA" id="ARBA00022741"/>
    </source>
</evidence>
<keyword evidence="2" id="KW-0545">Nucleotide biosynthesis</keyword>
<organism evidence="7 8">
    <name type="scientific">Candidatus Yonathbacteria bacterium RIFCSPHIGHO2_02_FULL_44_14</name>
    <dbReference type="NCBI Taxonomy" id="1802724"/>
    <lineage>
        <taxon>Bacteria</taxon>
        <taxon>Candidatus Yonathiibacteriota</taxon>
    </lineage>
</organism>
<comment type="catalytic activity">
    <reaction evidence="6">
        <text>AMP + ATP = 2 ADP</text>
        <dbReference type="Rhea" id="RHEA:12973"/>
        <dbReference type="ChEBI" id="CHEBI:30616"/>
        <dbReference type="ChEBI" id="CHEBI:456215"/>
        <dbReference type="ChEBI" id="CHEBI:456216"/>
        <dbReference type="EC" id="2.7.4.3"/>
    </reaction>
</comment>
<keyword evidence="3 6" id="KW-0547">Nucleotide-binding</keyword>
<evidence type="ECO:0000256" key="6">
    <source>
        <dbReference type="RuleBase" id="RU003331"/>
    </source>
</evidence>
<dbReference type="EMBL" id="MHUT01000018">
    <property type="protein sequence ID" value="OHA80572.1"/>
    <property type="molecule type" value="Genomic_DNA"/>
</dbReference>
<keyword evidence="6" id="KW-0067">ATP-binding</keyword>
<dbReference type="GO" id="GO:0005737">
    <property type="term" value="C:cytoplasm"/>
    <property type="evidence" value="ECO:0007669"/>
    <property type="project" value="UniProtKB-SubCell"/>
</dbReference>
<dbReference type="GO" id="GO:0005524">
    <property type="term" value="F:ATP binding"/>
    <property type="evidence" value="ECO:0007669"/>
    <property type="project" value="UniProtKB-KW"/>
</dbReference>
<dbReference type="Proteomes" id="UP000179118">
    <property type="component" value="Unassembled WGS sequence"/>
</dbReference>
<dbReference type="Gene3D" id="3.40.50.300">
    <property type="entry name" value="P-loop containing nucleotide triphosphate hydrolases"/>
    <property type="match status" value="1"/>
</dbReference>
<dbReference type="PANTHER" id="PTHR23359">
    <property type="entry name" value="NUCLEOTIDE KINASE"/>
    <property type="match status" value="1"/>
</dbReference>
<evidence type="ECO:0000256" key="2">
    <source>
        <dbReference type="ARBA" id="ARBA00022727"/>
    </source>
</evidence>
<keyword evidence="1 5" id="KW-0808">Transferase</keyword>
<keyword evidence="4 5" id="KW-0418">Kinase</keyword>
<comment type="caution">
    <text evidence="7">The sequence shown here is derived from an EMBL/GenBank/DDBJ whole genome shotgun (WGS) entry which is preliminary data.</text>
</comment>